<feature type="domain" description="NADP-dependent oxidoreductase" evidence="2">
    <location>
        <begin position="20"/>
        <end position="310"/>
    </location>
</feature>
<proteinExistence type="predicted"/>
<keyword evidence="4" id="KW-1185">Reference proteome</keyword>
<sequence>MSEAIDSRRLGDSGLKISVLGLGTWLNFSTYEDNLPMVAAALERGICHFDTADMYGALPGWSETLLGNTLKGYTRSAYVLSTKVHARVGKWPNDAGLSRKHITESCHKSLTRLQTDYIDIYYCHRFDPDTPLYETVDALATLKNQGKILYAGISMWPADQIKEFTRLAKQANLQVVANQVLYNTIQRPSREEIQVCREEGIGLVAYSPLAQGLLSGKYKGESAEGARGKIPSRNKWIKRITDNPDKVKALKEYFQLCDAYEVPYVQAAMGWVLAQDLVSCALSGFRNMDQLQDALSAYPYTLPPELIQGINLLEEIWLDAETASI</sequence>
<dbReference type="PANTHER" id="PTHR43364">
    <property type="entry name" value="NADH-SPECIFIC METHYLGLYOXAL REDUCTASE-RELATED"/>
    <property type="match status" value="1"/>
</dbReference>
<organism evidence="3 4">
    <name type="scientific">Paenibacillus borealis</name>
    <dbReference type="NCBI Taxonomy" id="160799"/>
    <lineage>
        <taxon>Bacteria</taxon>
        <taxon>Bacillati</taxon>
        <taxon>Bacillota</taxon>
        <taxon>Bacilli</taxon>
        <taxon>Bacillales</taxon>
        <taxon>Paenibacillaceae</taxon>
        <taxon>Paenibacillus</taxon>
    </lineage>
</organism>
<dbReference type="CDD" id="cd19074">
    <property type="entry name" value="Aldo_ket_red_shaker-like"/>
    <property type="match status" value="1"/>
</dbReference>
<accession>A0ABX3H0E4</accession>
<dbReference type="Pfam" id="PF00248">
    <property type="entry name" value="Aldo_ket_red"/>
    <property type="match status" value="1"/>
</dbReference>
<reference evidence="3 4" key="1">
    <citation type="submission" date="2016-10" db="EMBL/GenBank/DDBJ databases">
        <title>Paenibacillus species isolates.</title>
        <authorList>
            <person name="Beno S.M."/>
        </authorList>
    </citation>
    <scope>NUCLEOTIDE SEQUENCE [LARGE SCALE GENOMIC DNA]</scope>
    <source>
        <strain evidence="3 4">FSL H7-0744</strain>
    </source>
</reference>
<evidence type="ECO:0000313" key="3">
    <source>
        <dbReference type="EMBL" id="OMD42365.1"/>
    </source>
</evidence>
<dbReference type="Gene3D" id="3.20.20.100">
    <property type="entry name" value="NADP-dependent oxidoreductase domain"/>
    <property type="match status" value="1"/>
</dbReference>
<name>A0ABX3H0E4_PAEBO</name>
<dbReference type="PANTHER" id="PTHR43364:SF4">
    <property type="entry name" value="NAD(P)-LINKED OXIDOREDUCTASE SUPERFAMILY PROTEIN"/>
    <property type="match status" value="1"/>
</dbReference>
<evidence type="ECO:0000313" key="4">
    <source>
        <dbReference type="Proteomes" id="UP000187412"/>
    </source>
</evidence>
<evidence type="ECO:0000256" key="1">
    <source>
        <dbReference type="ARBA" id="ARBA00023002"/>
    </source>
</evidence>
<dbReference type="Proteomes" id="UP000187412">
    <property type="component" value="Unassembled WGS sequence"/>
</dbReference>
<comment type="caution">
    <text evidence="3">The sequence shown here is derived from an EMBL/GenBank/DDBJ whole genome shotgun (WGS) entry which is preliminary data.</text>
</comment>
<evidence type="ECO:0000259" key="2">
    <source>
        <dbReference type="Pfam" id="PF00248"/>
    </source>
</evidence>
<gene>
    <name evidence="3" type="ORF">BSK56_25915</name>
</gene>
<dbReference type="InterPro" id="IPR023210">
    <property type="entry name" value="NADP_OxRdtase_dom"/>
</dbReference>
<dbReference type="EMBL" id="MPTB01000041">
    <property type="protein sequence ID" value="OMD42365.1"/>
    <property type="molecule type" value="Genomic_DNA"/>
</dbReference>
<dbReference type="SUPFAM" id="SSF51430">
    <property type="entry name" value="NAD(P)-linked oxidoreductase"/>
    <property type="match status" value="1"/>
</dbReference>
<protein>
    <recommendedName>
        <fullName evidence="2">NADP-dependent oxidoreductase domain-containing protein</fullName>
    </recommendedName>
</protein>
<dbReference type="InterPro" id="IPR036812">
    <property type="entry name" value="NAD(P)_OxRdtase_dom_sf"/>
</dbReference>
<dbReference type="InterPro" id="IPR050523">
    <property type="entry name" value="AKR_Detox_Biosynth"/>
</dbReference>
<keyword evidence="1" id="KW-0560">Oxidoreductase</keyword>